<keyword evidence="6" id="KW-1185">Reference proteome</keyword>
<dbReference type="PANTHER" id="PTHR46434:SF1">
    <property type="entry name" value="GENETIC INTERACTOR OF PROHIBITINS 3, MITOCHONDRIAL"/>
    <property type="match status" value="1"/>
</dbReference>
<dbReference type="PANTHER" id="PTHR46434">
    <property type="entry name" value="GENETIC INTERACTOR OF PROHIBITINS 3, MITOCHONDRIAL"/>
    <property type="match status" value="1"/>
</dbReference>
<proteinExistence type="predicted"/>
<dbReference type="InterPro" id="IPR050896">
    <property type="entry name" value="Mito_lipid_metab_GTPase"/>
</dbReference>
<protein>
    <recommendedName>
        <fullName evidence="7">G domain-containing protein</fullName>
    </recommendedName>
</protein>
<accession>A0A8J2X5B0</accession>
<evidence type="ECO:0000256" key="1">
    <source>
        <dbReference type="SAM" id="Coils"/>
    </source>
</evidence>
<feature type="region of interest" description="Disordered" evidence="2">
    <location>
        <begin position="1"/>
        <end position="25"/>
    </location>
</feature>
<name>A0A8J2X5B0_9STRA</name>
<feature type="domain" description="NOA1/YqeH-like C-terminal" evidence="4">
    <location>
        <begin position="417"/>
        <end position="515"/>
    </location>
</feature>
<evidence type="ECO:0008006" key="7">
    <source>
        <dbReference type="Google" id="ProtNLM"/>
    </source>
</evidence>
<dbReference type="GO" id="GO:0005739">
    <property type="term" value="C:mitochondrion"/>
    <property type="evidence" value="ECO:0007669"/>
    <property type="project" value="TreeGrafter"/>
</dbReference>
<sequence>MADRLARASAGDVGHGGARASHDERRGAPDFAIEVGAGNCGGCGAPFQCQDEARTGYVPPSVYARLNLAGEDDDSPEAEVERLLAEARAGRQEAEVEVDEEDLAMDEEEFEELLQELEEEELEEAEAADVRRFERAEAKRQRNAVPICQRCHGLRHQKKGGEATRARAGATDDALTPEAFERLIIDEVRDRRGVVLLFVDFFDVEGSLACWRKLGALVGHKRRVLVAANKCDLLPNDVSRARALSWVVRRCKETVPYLRDNLKETDVQLVSCRSGQGIGDLLQDARDAAARARGDVFVCGAANCGKSSFVNRAVGAYSGGQNYKGVKAWGVTASASPGTTLGVVKINLRDDGPDVYDTPGLLQPGALGTVLTEEELQAITPKKLDVVTLRVSEGQCVLLGGLARVEVVDAPLGAFFLTFYVAPTLTLHPTSAKNADAAFREKHAGGLLSPPFDSERVAELGDFESHTVEIDGRGFEGAAADVTLAGLGWLAVYGSGRCSLRVSALPGVAVATREPLLPFEDLRRTTAKFTGGRVLRGQSKAKGKKPSRRRRR</sequence>
<dbReference type="SUPFAM" id="SSF52540">
    <property type="entry name" value="P-loop containing nucleoside triphosphate hydrolases"/>
    <property type="match status" value="1"/>
</dbReference>
<dbReference type="InterPro" id="IPR048422">
    <property type="entry name" value="NOA1/YqeH-like_C"/>
</dbReference>
<feature type="domain" description="G" evidence="3">
    <location>
        <begin position="296"/>
        <end position="378"/>
    </location>
</feature>
<dbReference type="Pfam" id="PF21516">
    <property type="entry name" value="YqeH-like_C"/>
    <property type="match status" value="1"/>
</dbReference>
<evidence type="ECO:0000259" key="3">
    <source>
        <dbReference type="Pfam" id="PF01926"/>
    </source>
</evidence>
<evidence type="ECO:0000313" key="6">
    <source>
        <dbReference type="Proteomes" id="UP000789595"/>
    </source>
</evidence>
<evidence type="ECO:0000256" key="2">
    <source>
        <dbReference type="SAM" id="MobiDB-lite"/>
    </source>
</evidence>
<dbReference type="Gene3D" id="3.40.50.300">
    <property type="entry name" value="P-loop containing nucleotide triphosphate hydrolases"/>
    <property type="match status" value="1"/>
</dbReference>
<keyword evidence="1" id="KW-0175">Coiled coil</keyword>
<dbReference type="Pfam" id="PF01926">
    <property type="entry name" value="MMR_HSR1"/>
    <property type="match status" value="1"/>
</dbReference>
<evidence type="ECO:0000259" key="4">
    <source>
        <dbReference type="Pfam" id="PF21516"/>
    </source>
</evidence>
<dbReference type="OrthoDB" id="1696305at2759"/>
<comment type="caution">
    <text evidence="5">The sequence shown here is derived from an EMBL/GenBank/DDBJ whole genome shotgun (WGS) entry which is preliminary data.</text>
</comment>
<dbReference type="InterPro" id="IPR027417">
    <property type="entry name" value="P-loop_NTPase"/>
</dbReference>
<evidence type="ECO:0000313" key="5">
    <source>
        <dbReference type="EMBL" id="CAH0380360.1"/>
    </source>
</evidence>
<dbReference type="InterPro" id="IPR006073">
    <property type="entry name" value="GTP-bd"/>
</dbReference>
<gene>
    <name evidence="5" type="ORF">PECAL_6P20080</name>
</gene>
<organism evidence="5 6">
    <name type="scientific">Pelagomonas calceolata</name>
    <dbReference type="NCBI Taxonomy" id="35677"/>
    <lineage>
        <taxon>Eukaryota</taxon>
        <taxon>Sar</taxon>
        <taxon>Stramenopiles</taxon>
        <taxon>Ochrophyta</taxon>
        <taxon>Pelagophyceae</taxon>
        <taxon>Pelagomonadales</taxon>
        <taxon>Pelagomonadaceae</taxon>
        <taxon>Pelagomonas</taxon>
    </lineage>
</organism>
<dbReference type="GO" id="GO:0005525">
    <property type="term" value="F:GTP binding"/>
    <property type="evidence" value="ECO:0007669"/>
    <property type="project" value="InterPro"/>
</dbReference>
<dbReference type="EMBL" id="CAKKNE010000006">
    <property type="protein sequence ID" value="CAH0380360.1"/>
    <property type="molecule type" value="Genomic_DNA"/>
</dbReference>
<reference evidence="5" key="1">
    <citation type="submission" date="2021-11" db="EMBL/GenBank/DDBJ databases">
        <authorList>
            <consortium name="Genoscope - CEA"/>
            <person name="William W."/>
        </authorList>
    </citation>
    <scope>NUCLEOTIDE SEQUENCE</scope>
</reference>
<dbReference type="Proteomes" id="UP000789595">
    <property type="component" value="Unassembled WGS sequence"/>
</dbReference>
<dbReference type="AlphaFoldDB" id="A0A8J2X5B0"/>
<feature type="coiled-coil region" evidence="1">
    <location>
        <begin position="77"/>
        <end position="130"/>
    </location>
</feature>